<evidence type="ECO:0000313" key="3">
    <source>
        <dbReference type="Proteomes" id="UP000182204"/>
    </source>
</evidence>
<dbReference type="EMBL" id="CP013243">
    <property type="protein sequence ID" value="APH14640.1"/>
    <property type="molecule type" value="Genomic_DNA"/>
</dbReference>
<organism evidence="2 3">
    <name type="scientific">Clostridium sporogenes</name>
    <dbReference type="NCBI Taxonomy" id="1509"/>
    <lineage>
        <taxon>Bacteria</taxon>
        <taxon>Bacillati</taxon>
        <taxon>Bacillota</taxon>
        <taxon>Clostridia</taxon>
        <taxon>Eubacteriales</taxon>
        <taxon>Clostridiaceae</taxon>
        <taxon>Clostridium</taxon>
    </lineage>
</organism>
<evidence type="ECO:0000313" key="2">
    <source>
        <dbReference type="EMBL" id="APH14640.1"/>
    </source>
</evidence>
<name>A0A1L3NEU9_CLOSG</name>
<protein>
    <submittedName>
        <fullName evidence="2">Uncharacterized protein</fullName>
    </submittedName>
</protein>
<dbReference type="RefSeq" id="WP_072585109.1">
    <property type="nucleotide sequence ID" value="NZ_CP013243.1"/>
</dbReference>
<sequence length="118" mass="13331">MNKIFKTLSIIALSAIITFASSSAAFAATPKNDLNTIATASSDSRVITTYHIIKTYYNSNGTQVNKEDYWESALAIDRDQSKPDADRIISFKVIMDQKILLDDDGRYYTMKVYEVKFI</sequence>
<gene>
    <name evidence="2" type="ORF">NPD5_1289</name>
</gene>
<feature type="chain" id="PRO_5013018538" evidence="1">
    <location>
        <begin position="28"/>
        <end position="118"/>
    </location>
</feature>
<accession>A0A1L3NEU9</accession>
<dbReference type="Proteomes" id="UP000182204">
    <property type="component" value="Chromosome"/>
</dbReference>
<evidence type="ECO:0000256" key="1">
    <source>
        <dbReference type="SAM" id="SignalP"/>
    </source>
</evidence>
<proteinExistence type="predicted"/>
<reference evidence="2 3" key="1">
    <citation type="submission" date="2015-11" db="EMBL/GenBank/DDBJ databases">
        <authorList>
            <person name="Hill K.K."/>
            <person name="Shirey T.B."/>
            <person name="Raphael B."/>
            <person name="Daligault H.E."/>
            <person name="Davenport K.W."/>
            <person name="Bruce D.C."/>
            <person name="Foley B.T."/>
            <person name="Johnson S.L."/>
        </authorList>
    </citation>
    <scope>NUCLEOTIDE SEQUENCE [LARGE SCALE GENOMIC DNA]</scope>
    <source>
        <strain evidence="2 3">CDC_1632</strain>
    </source>
</reference>
<dbReference type="AlphaFoldDB" id="A0A1L3NEU9"/>
<keyword evidence="1" id="KW-0732">Signal</keyword>
<feature type="signal peptide" evidence="1">
    <location>
        <begin position="1"/>
        <end position="27"/>
    </location>
</feature>